<dbReference type="GeneID" id="78507635"/>
<keyword evidence="3" id="KW-0813">Transport</keyword>
<dbReference type="AlphaFoldDB" id="A0A239TZL2"/>
<keyword evidence="10" id="KW-1185">Reference proteome</keyword>
<dbReference type="PANTHER" id="PTHR30269">
    <property type="entry name" value="TRANSMEMBRANE PROTEIN YFCA"/>
    <property type="match status" value="1"/>
</dbReference>
<dbReference type="EMBL" id="LT906446">
    <property type="protein sequence ID" value="SNV02608.1"/>
    <property type="molecule type" value="Genomic_DNA"/>
</dbReference>
<organism evidence="9 10">
    <name type="scientific">Megamonas hypermegale</name>
    <dbReference type="NCBI Taxonomy" id="158847"/>
    <lineage>
        <taxon>Bacteria</taxon>
        <taxon>Bacillati</taxon>
        <taxon>Bacillota</taxon>
        <taxon>Negativicutes</taxon>
        <taxon>Selenomonadales</taxon>
        <taxon>Selenomonadaceae</taxon>
        <taxon>Megamonas</taxon>
    </lineage>
</organism>
<keyword evidence="4 8" id="KW-1003">Cell membrane</keyword>
<evidence type="ECO:0000256" key="8">
    <source>
        <dbReference type="RuleBase" id="RU363041"/>
    </source>
</evidence>
<protein>
    <recommendedName>
        <fullName evidence="8">Probable membrane transporter protein</fullName>
    </recommendedName>
</protein>
<evidence type="ECO:0000256" key="5">
    <source>
        <dbReference type="ARBA" id="ARBA00022692"/>
    </source>
</evidence>
<sequence length="255" mass="27055">MDDINLYLLLFLIATGFIAAFIDTVVGGGGLISLPALLFTGMPPVTAIATNKVAASMGATVGFASFVRSGRVDFSTIKFLLPLSFIGSICGASILKLIPSDFLRPLIIILLVAVTIYTLTKKNFGQIATFHGMSKKMWVLSAVAAFIFGFYDGFFGPGTGTFLLFAFLWIGFDFIGAAANARGLNFASNIAGALFFISSGIVDFTYALPMGFAMMVGAFCGARMAIAKGATYVKTLFIIMSVVLIGKQVIDLFKS</sequence>
<evidence type="ECO:0000313" key="10">
    <source>
        <dbReference type="Proteomes" id="UP000215383"/>
    </source>
</evidence>
<dbReference type="Pfam" id="PF01925">
    <property type="entry name" value="TauE"/>
    <property type="match status" value="1"/>
</dbReference>
<accession>A0A239TZL2</accession>
<proteinExistence type="inferred from homology"/>
<evidence type="ECO:0000256" key="2">
    <source>
        <dbReference type="ARBA" id="ARBA00009142"/>
    </source>
</evidence>
<dbReference type="GO" id="GO:0005886">
    <property type="term" value="C:plasma membrane"/>
    <property type="evidence" value="ECO:0007669"/>
    <property type="project" value="UniProtKB-SubCell"/>
</dbReference>
<evidence type="ECO:0000256" key="6">
    <source>
        <dbReference type="ARBA" id="ARBA00022989"/>
    </source>
</evidence>
<gene>
    <name evidence="9" type="primary">yfcA</name>
    <name evidence="9" type="ORF">SAMEA4364220_01641</name>
</gene>
<keyword evidence="7 8" id="KW-0472">Membrane</keyword>
<comment type="similarity">
    <text evidence="2 8">Belongs to the 4-toluene sulfonate uptake permease (TSUP) (TC 2.A.102) family.</text>
</comment>
<keyword evidence="5 8" id="KW-0812">Transmembrane</keyword>
<feature type="transmembrane region" description="Helical" evidence="8">
    <location>
        <begin position="102"/>
        <end position="119"/>
    </location>
</feature>
<feature type="transmembrane region" description="Helical" evidence="8">
    <location>
        <begin position="232"/>
        <end position="250"/>
    </location>
</feature>
<feature type="transmembrane region" description="Helical" evidence="8">
    <location>
        <begin position="162"/>
        <end position="181"/>
    </location>
</feature>
<evidence type="ECO:0000256" key="4">
    <source>
        <dbReference type="ARBA" id="ARBA00022475"/>
    </source>
</evidence>
<evidence type="ECO:0000313" key="9">
    <source>
        <dbReference type="EMBL" id="SNV02608.1"/>
    </source>
</evidence>
<feature type="transmembrane region" description="Helical" evidence="8">
    <location>
        <begin position="139"/>
        <end position="156"/>
    </location>
</feature>
<dbReference type="eggNOG" id="COG0730">
    <property type="taxonomic scope" value="Bacteria"/>
</dbReference>
<dbReference type="InterPro" id="IPR002781">
    <property type="entry name" value="TM_pro_TauE-like"/>
</dbReference>
<feature type="transmembrane region" description="Helical" evidence="8">
    <location>
        <begin position="79"/>
        <end position="96"/>
    </location>
</feature>
<reference evidence="9 10" key="1">
    <citation type="submission" date="2017-06" db="EMBL/GenBank/DDBJ databases">
        <authorList>
            <consortium name="Pathogen Informatics"/>
        </authorList>
    </citation>
    <scope>NUCLEOTIDE SEQUENCE [LARGE SCALE GENOMIC DNA]</scope>
    <source>
        <strain evidence="9 10">NCTC10570</strain>
    </source>
</reference>
<evidence type="ECO:0000256" key="3">
    <source>
        <dbReference type="ARBA" id="ARBA00022448"/>
    </source>
</evidence>
<feature type="transmembrane region" description="Helical" evidence="8">
    <location>
        <begin position="193"/>
        <end position="226"/>
    </location>
</feature>
<keyword evidence="6 8" id="KW-1133">Transmembrane helix</keyword>
<evidence type="ECO:0000256" key="7">
    <source>
        <dbReference type="ARBA" id="ARBA00023136"/>
    </source>
</evidence>
<evidence type="ECO:0000256" key="1">
    <source>
        <dbReference type="ARBA" id="ARBA00004651"/>
    </source>
</evidence>
<comment type="subcellular location">
    <subcellularLocation>
        <location evidence="1 8">Cell membrane</location>
        <topology evidence="1 8">Multi-pass membrane protein</topology>
    </subcellularLocation>
</comment>
<dbReference type="Proteomes" id="UP000215383">
    <property type="component" value="Chromosome 1"/>
</dbReference>
<name>A0A239TZL2_9FIRM</name>
<feature type="transmembrane region" description="Helical" evidence="8">
    <location>
        <begin position="45"/>
        <end position="67"/>
    </location>
</feature>
<dbReference type="OrthoDB" id="554695at2"/>
<dbReference type="PANTHER" id="PTHR30269:SF0">
    <property type="entry name" value="MEMBRANE TRANSPORTER PROTEIN YFCA-RELATED"/>
    <property type="match status" value="1"/>
</dbReference>
<dbReference type="RefSeq" id="WP_027890580.1">
    <property type="nucleotide sequence ID" value="NZ_CALXYH010000022.1"/>
</dbReference>
<feature type="transmembrane region" description="Helical" evidence="8">
    <location>
        <begin position="7"/>
        <end position="33"/>
    </location>
</feature>
<dbReference type="InterPro" id="IPR052017">
    <property type="entry name" value="TSUP"/>
</dbReference>